<organism evidence="3 4">
    <name type="scientific">Rhizobium lusitanum</name>
    <dbReference type="NCBI Taxonomy" id="293958"/>
    <lineage>
        <taxon>Bacteria</taxon>
        <taxon>Pseudomonadati</taxon>
        <taxon>Pseudomonadota</taxon>
        <taxon>Alphaproteobacteria</taxon>
        <taxon>Hyphomicrobiales</taxon>
        <taxon>Rhizobiaceae</taxon>
        <taxon>Rhizobium/Agrobacterium group</taxon>
        <taxon>Rhizobium</taxon>
    </lineage>
</organism>
<sequence length="107" mass="12497">MSYRVLFAEDAERDIEDLYRFIAGRDGAETADRILGEIETACLGLDAFPERGNIPKELITVGISDYRELHHKPWRVIYRIMGKDVVVYCVADGRRDMQSFLERRLFR</sequence>
<dbReference type="Pfam" id="PF05016">
    <property type="entry name" value="ParE_toxin"/>
    <property type="match status" value="1"/>
</dbReference>
<dbReference type="RefSeq" id="WP_163994199.1">
    <property type="nucleotide sequence ID" value="NZ_WUEY01000036.1"/>
</dbReference>
<dbReference type="PANTHER" id="PTHR33755">
    <property type="entry name" value="TOXIN PARE1-RELATED"/>
    <property type="match status" value="1"/>
</dbReference>
<dbReference type="SUPFAM" id="SSF143011">
    <property type="entry name" value="RelE-like"/>
    <property type="match status" value="1"/>
</dbReference>
<dbReference type="InterPro" id="IPR035093">
    <property type="entry name" value="RelE/ParE_toxin_dom_sf"/>
</dbReference>
<protein>
    <submittedName>
        <fullName evidence="3">Type II toxin-antitoxin system RelE/ParE family toxin</fullName>
    </submittedName>
</protein>
<gene>
    <name evidence="3" type="ORF">GR212_34670</name>
</gene>
<evidence type="ECO:0000256" key="2">
    <source>
        <dbReference type="ARBA" id="ARBA00022649"/>
    </source>
</evidence>
<dbReference type="Proteomes" id="UP000483035">
    <property type="component" value="Unassembled WGS sequence"/>
</dbReference>
<evidence type="ECO:0000313" key="3">
    <source>
        <dbReference type="EMBL" id="NEI74688.1"/>
    </source>
</evidence>
<dbReference type="Gene3D" id="3.30.2310.20">
    <property type="entry name" value="RelE-like"/>
    <property type="match status" value="1"/>
</dbReference>
<dbReference type="EMBL" id="WUEY01000036">
    <property type="protein sequence ID" value="NEI74688.1"/>
    <property type="molecule type" value="Genomic_DNA"/>
</dbReference>
<dbReference type="InterPro" id="IPR007712">
    <property type="entry name" value="RelE/ParE_toxin"/>
</dbReference>
<proteinExistence type="inferred from homology"/>
<comment type="caution">
    <text evidence="3">The sequence shown here is derived from an EMBL/GenBank/DDBJ whole genome shotgun (WGS) entry which is preliminary data.</text>
</comment>
<keyword evidence="2" id="KW-1277">Toxin-antitoxin system</keyword>
<evidence type="ECO:0000313" key="4">
    <source>
        <dbReference type="Proteomes" id="UP000483035"/>
    </source>
</evidence>
<name>A0A6L9UJB4_9HYPH</name>
<accession>A0A6L9UJB4</accession>
<comment type="similarity">
    <text evidence="1">Belongs to the RelE toxin family.</text>
</comment>
<reference evidence="3 4" key="1">
    <citation type="submission" date="2019-12" db="EMBL/GenBank/DDBJ databases">
        <title>Rhizobium genotypes associated with high levels of biological nitrogen fixation by grain legumes in a temperate-maritime cropping system.</title>
        <authorList>
            <person name="Maluk M."/>
            <person name="Francesc Ferrando Molina F."/>
            <person name="Lopez Del Egido L."/>
            <person name="Lafos M."/>
            <person name="Langarica-Fuentes A."/>
            <person name="Gebre Yohannes G."/>
            <person name="Young M.W."/>
            <person name="Martin P."/>
            <person name="Gantlett R."/>
            <person name="Kenicer G."/>
            <person name="Hawes C."/>
            <person name="Begg G.S."/>
            <person name="Quilliam R.S."/>
            <person name="Squire G.R."/>
            <person name="Poole P.S."/>
            <person name="Young P.W."/>
            <person name="Iannetta P.M."/>
            <person name="James E.K."/>
        </authorList>
    </citation>
    <scope>NUCLEOTIDE SEQUENCE [LARGE SCALE GENOMIC DNA]</scope>
    <source>
        <strain evidence="3 4">JHI1118</strain>
    </source>
</reference>
<dbReference type="AlphaFoldDB" id="A0A6L9UJB4"/>
<evidence type="ECO:0000256" key="1">
    <source>
        <dbReference type="ARBA" id="ARBA00006226"/>
    </source>
</evidence>
<dbReference type="InterPro" id="IPR051803">
    <property type="entry name" value="TA_system_RelE-like_toxin"/>
</dbReference>